<sequence>MVLSELIDEKHFAKELLTGSSVFKENFYEGVGEEKSKLAWVSWDKAVLEKWRWRIMKEKNNLWYRVLTEKYGDSNRERTQNKRNAQWERWADGQEGHESGALGGGESDLQMRKLGRLPSPPPPPVLSRPIHPLPRRTPTPPISIVRHF</sequence>
<gene>
    <name evidence="2" type="ORF">CR513_22106</name>
</gene>
<feature type="non-terminal residue" evidence="2">
    <location>
        <position position="1"/>
    </location>
</feature>
<reference evidence="2" key="1">
    <citation type="submission" date="2018-05" db="EMBL/GenBank/DDBJ databases">
        <title>Draft genome of Mucuna pruriens seed.</title>
        <authorList>
            <person name="Nnadi N.E."/>
            <person name="Vos R."/>
            <person name="Hasami M.H."/>
            <person name="Devisetty U.K."/>
            <person name="Aguiy J.C."/>
        </authorList>
    </citation>
    <scope>NUCLEOTIDE SEQUENCE [LARGE SCALE GENOMIC DNA]</scope>
    <source>
        <strain evidence="2">JCA_2017</strain>
    </source>
</reference>
<name>A0A371GXU8_MUCPR</name>
<organism evidence="2 3">
    <name type="scientific">Mucuna pruriens</name>
    <name type="common">Velvet bean</name>
    <name type="synonym">Dolichos pruriens</name>
    <dbReference type="NCBI Taxonomy" id="157652"/>
    <lineage>
        <taxon>Eukaryota</taxon>
        <taxon>Viridiplantae</taxon>
        <taxon>Streptophyta</taxon>
        <taxon>Embryophyta</taxon>
        <taxon>Tracheophyta</taxon>
        <taxon>Spermatophyta</taxon>
        <taxon>Magnoliopsida</taxon>
        <taxon>eudicotyledons</taxon>
        <taxon>Gunneridae</taxon>
        <taxon>Pentapetalae</taxon>
        <taxon>rosids</taxon>
        <taxon>fabids</taxon>
        <taxon>Fabales</taxon>
        <taxon>Fabaceae</taxon>
        <taxon>Papilionoideae</taxon>
        <taxon>50 kb inversion clade</taxon>
        <taxon>NPAAA clade</taxon>
        <taxon>indigoferoid/millettioid clade</taxon>
        <taxon>Phaseoleae</taxon>
        <taxon>Mucuna</taxon>
    </lineage>
</organism>
<dbReference type="AlphaFoldDB" id="A0A371GXU8"/>
<evidence type="ECO:0000313" key="2">
    <source>
        <dbReference type="EMBL" id="RDX95384.1"/>
    </source>
</evidence>
<comment type="caution">
    <text evidence="2">The sequence shown here is derived from an EMBL/GenBank/DDBJ whole genome shotgun (WGS) entry which is preliminary data.</text>
</comment>
<protein>
    <submittedName>
        <fullName evidence="2">Uncharacterized protein</fullName>
    </submittedName>
</protein>
<dbReference type="EMBL" id="QJKJ01004145">
    <property type="protein sequence ID" value="RDX95384.1"/>
    <property type="molecule type" value="Genomic_DNA"/>
</dbReference>
<evidence type="ECO:0000256" key="1">
    <source>
        <dbReference type="SAM" id="MobiDB-lite"/>
    </source>
</evidence>
<dbReference type="OrthoDB" id="1435349at2759"/>
<feature type="compositionally biased region" description="Pro residues" evidence="1">
    <location>
        <begin position="118"/>
        <end position="141"/>
    </location>
</feature>
<keyword evidence="3" id="KW-1185">Reference proteome</keyword>
<dbReference type="Proteomes" id="UP000257109">
    <property type="component" value="Unassembled WGS sequence"/>
</dbReference>
<proteinExistence type="predicted"/>
<feature type="region of interest" description="Disordered" evidence="1">
    <location>
        <begin position="74"/>
        <end position="148"/>
    </location>
</feature>
<evidence type="ECO:0000313" key="3">
    <source>
        <dbReference type="Proteomes" id="UP000257109"/>
    </source>
</evidence>
<accession>A0A371GXU8</accession>
<feature type="compositionally biased region" description="Basic and acidic residues" evidence="1">
    <location>
        <begin position="74"/>
        <end position="98"/>
    </location>
</feature>